<keyword evidence="12" id="KW-0460">Magnesium</keyword>
<dbReference type="PRINTS" id="PR00109">
    <property type="entry name" value="TYRKINASE"/>
</dbReference>
<evidence type="ECO:0000256" key="15">
    <source>
        <dbReference type="ARBA" id="ARBA00049003"/>
    </source>
</evidence>
<evidence type="ECO:0000256" key="5">
    <source>
        <dbReference type="ARBA" id="ARBA00022527"/>
    </source>
</evidence>
<dbReference type="PROSITE" id="PS00109">
    <property type="entry name" value="PROTEIN_KINASE_TYR"/>
    <property type="match status" value="1"/>
</dbReference>
<evidence type="ECO:0000256" key="3">
    <source>
        <dbReference type="ARBA" id="ARBA00005843"/>
    </source>
</evidence>
<dbReference type="Proteomes" id="UP001153636">
    <property type="component" value="Chromosome 5"/>
</dbReference>
<comment type="similarity">
    <text evidence="3">Belongs to the protein kinase superfamily. TKL Ser/Thr protein kinase family.</text>
</comment>
<dbReference type="GO" id="GO:0030036">
    <property type="term" value="P:actin cytoskeleton organization"/>
    <property type="evidence" value="ECO:0007669"/>
    <property type="project" value="TreeGrafter"/>
</dbReference>
<accession>A0A9P0CWQ7</accession>
<evidence type="ECO:0000256" key="9">
    <source>
        <dbReference type="ARBA" id="ARBA00022741"/>
    </source>
</evidence>
<evidence type="ECO:0000256" key="13">
    <source>
        <dbReference type="ARBA" id="ARBA00023137"/>
    </source>
</evidence>
<keyword evidence="5" id="KW-0723">Serine/threonine-protein kinase</keyword>
<feature type="binding site" evidence="18">
    <location>
        <position position="101"/>
    </location>
    <ligand>
        <name>ATP</name>
        <dbReference type="ChEBI" id="CHEBI:30616"/>
    </ligand>
</feature>
<dbReference type="GO" id="GO:0004674">
    <property type="term" value="F:protein serine/threonine kinase activity"/>
    <property type="evidence" value="ECO:0007669"/>
    <property type="project" value="UniProtKB-KW"/>
</dbReference>
<dbReference type="InterPro" id="IPR050940">
    <property type="entry name" value="Actin_reg-Ser/Thr_kinase"/>
</dbReference>
<evidence type="ECO:0000259" key="19">
    <source>
        <dbReference type="PROSITE" id="PS50011"/>
    </source>
</evidence>
<dbReference type="PROSITE" id="PS00107">
    <property type="entry name" value="PROTEIN_KINASE_ATP"/>
    <property type="match status" value="1"/>
</dbReference>
<dbReference type="InterPro" id="IPR000719">
    <property type="entry name" value="Prot_kinase_dom"/>
</dbReference>
<evidence type="ECO:0000313" key="21">
    <source>
        <dbReference type="Proteomes" id="UP001153636"/>
    </source>
</evidence>
<dbReference type="FunFam" id="3.30.200.20:FF:000134">
    <property type="entry name" value="Dual specificity testis-specific protein kinase 2"/>
    <property type="match status" value="1"/>
</dbReference>
<dbReference type="GO" id="GO:0005524">
    <property type="term" value="F:ATP binding"/>
    <property type="evidence" value="ECO:0007669"/>
    <property type="project" value="UniProtKB-UniRule"/>
</dbReference>
<dbReference type="Gene3D" id="3.30.200.20">
    <property type="entry name" value="Phosphorylase Kinase, domain 1"/>
    <property type="match status" value="1"/>
</dbReference>
<dbReference type="OrthoDB" id="20134at2759"/>
<evidence type="ECO:0000256" key="2">
    <source>
        <dbReference type="ARBA" id="ARBA00001946"/>
    </source>
</evidence>
<evidence type="ECO:0000256" key="10">
    <source>
        <dbReference type="ARBA" id="ARBA00022777"/>
    </source>
</evidence>
<keyword evidence="10" id="KW-0418">Kinase</keyword>
<feature type="domain" description="Protein kinase" evidence="19">
    <location>
        <begin position="72"/>
        <end position="326"/>
    </location>
</feature>
<dbReference type="InterPro" id="IPR008266">
    <property type="entry name" value="Tyr_kinase_AS"/>
</dbReference>
<reference evidence="20" key="1">
    <citation type="submission" date="2022-01" db="EMBL/GenBank/DDBJ databases">
        <authorList>
            <person name="King R."/>
        </authorList>
    </citation>
    <scope>NUCLEOTIDE SEQUENCE</scope>
</reference>
<dbReference type="EMBL" id="OV651817">
    <property type="protein sequence ID" value="CAH1110787.1"/>
    <property type="molecule type" value="Genomic_DNA"/>
</dbReference>
<protein>
    <recommendedName>
        <fullName evidence="4">dual-specificity kinase</fullName>
        <ecNumber evidence="4">2.7.12.1</ecNumber>
    </recommendedName>
</protein>
<evidence type="ECO:0000256" key="16">
    <source>
        <dbReference type="ARBA" id="ARBA00049308"/>
    </source>
</evidence>
<dbReference type="GO" id="GO:0005634">
    <property type="term" value="C:nucleus"/>
    <property type="evidence" value="ECO:0007669"/>
    <property type="project" value="TreeGrafter"/>
</dbReference>
<evidence type="ECO:0000256" key="8">
    <source>
        <dbReference type="ARBA" id="ARBA00022723"/>
    </source>
</evidence>
<keyword evidence="7" id="KW-0808">Transferase</keyword>
<keyword evidence="14" id="KW-0464">Manganese</keyword>
<dbReference type="Pfam" id="PF07714">
    <property type="entry name" value="PK_Tyr_Ser-Thr"/>
    <property type="match status" value="1"/>
</dbReference>
<comment type="cofactor">
    <cofactor evidence="2">
        <name>Mg(2+)</name>
        <dbReference type="ChEBI" id="CHEBI:18420"/>
    </cofactor>
</comment>
<comment type="catalytic activity">
    <reaction evidence="17">
        <text>L-tyrosyl-[protein] + ATP = O-phospho-L-tyrosyl-[protein] + ADP + H(+)</text>
        <dbReference type="Rhea" id="RHEA:10596"/>
        <dbReference type="Rhea" id="RHEA-COMP:10136"/>
        <dbReference type="Rhea" id="RHEA-COMP:20101"/>
        <dbReference type="ChEBI" id="CHEBI:15378"/>
        <dbReference type="ChEBI" id="CHEBI:30616"/>
        <dbReference type="ChEBI" id="CHEBI:46858"/>
        <dbReference type="ChEBI" id="CHEBI:61978"/>
        <dbReference type="ChEBI" id="CHEBI:456216"/>
        <dbReference type="EC" id="2.7.12.1"/>
    </reaction>
</comment>
<evidence type="ECO:0000256" key="7">
    <source>
        <dbReference type="ARBA" id="ARBA00022679"/>
    </source>
</evidence>
<evidence type="ECO:0000256" key="14">
    <source>
        <dbReference type="ARBA" id="ARBA00023211"/>
    </source>
</evidence>
<dbReference type="InterPro" id="IPR017441">
    <property type="entry name" value="Protein_kinase_ATP_BS"/>
</dbReference>
<gene>
    <name evidence="20" type="ORF">PSYICH_LOCUS11193</name>
</gene>
<keyword evidence="9 18" id="KW-0547">Nucleotide-binding</keyword>
<evidence type="ECO:0000256" key="4">
    <source>
        <dbReference type="ARBA" id="ARBA00013203"/>
    </source>
</evidence>
<sequence length="649" mass="72183">MYPQNKNETVTKSKIPCMYDRPCDPKDSNYEKVFCPNNELSEPPRARSDRLKTGSSCQALKHAVAALHPLDDFHKEKIGEGFFSEVFKVTHQSTGQVMVLKMNMRHSNRRNMLKEIQLMNRLSHPNILRLMGVCVHKAQLHALTEYIDGGSLFQLIHDRTVDIAQEVRIVIAKDIASGMHYLHSKGVIHRDLTSKNVLVKHLDSGKIRAIVGDFGLSTDIPDPKEKTKLPIVGSPYWISPEGLNGKYYDERSDVFSYGIVLCELIARVDADPDYLPRTHNFGLDYLAFSELCGPNVVPDFLTLAFRCCSVEPKSRPTFCENVHALGDILKDMKRAEDKKARLANCAAKSEEQLPLLSVQSCAPQHRKITHRRSLSEDSSVLLLSMFPTPSDKARRHALLMCRQDPHYKPSTTNPFAALVQFQGVKKLLGNFSSCCEMPCAIVETTETPKSLPGSPTASRKASTVRSQLFVPLYKGGSSSNLLEFTTESNVGLRRRGSCESGFYSSVGECLSPNSLWGDSGTAVSSLRSLDELEHAELQALCKRASSIYTDSSEDISSLTSSDFPNDLKPNISSIVDYFERKGATLRHPGGVRGGLQLSSRIATLRRSLEKQNMSSFSSGSHLMPQRPKCSRLVICEGAVRSKLPLFDKK</sequence>
<evidence type="ECO:0000256" key="17">
    <source>
        <dbReference type="ARBA" id="ARBA00051680"/>
    </source>
</evidence>
<dbReference type="PANTHER" id="PTHR46485:SF5">
    <property type="entry name" value="CENTER DIVIDER, ISOFORM A"/>
    <property type="match status" value="1"/>
</dbReference>
<evidence type="ECO:0000313" key="20">
    <source>
        <dbReference type="EMBL" id="CAH1110787.1"/>
    </source>
</evidence>
<comment type="catalytic activity">
    <reaction evidence="16">
        <text>L-threonyl-[protein] + ATP = O-phospho-L-threonyl-[protein] + ADP + H(+)</text>
        <dbReference type="Rhea" id="RHEA:46608"/>
        <dbReference type="Rhea" id="RHEA-COMP:11060"/>
        <dbReference type="Rhea" id="RHEA-COMP:11605"/>
        <dbReference type="ChEBI" id="CHEBI:15378"/>
        <dbReference type="ChEBI" id="CHEBI:30013"/>
        <dbReference type="ChEBI" id="CHEBI:30616"/>
        <dbReference type="ChEBI" id="CHEBI:61977"/>
        <dbReference type="ChEBI" id="CHEBI:456216"/>
        <dbReference type="EC" id="2.7.12.1"/>
    </reaction>
</comment>
<comment type="catalytic activity">
    <reaction evidence="15">
        <text>L-seryl-[protein] + ATP = O-phospho-L-seryl-[protein] + ADP + H(+)</text>
        <dbReference type="Rhea" id="RHEA:17989"/>
        <dbReference type="Rhea" id="RHEA-COMP:9863"/>
        <dbReference type="Rhea" id="RHEA-COMP:11604"/>
        <dbReference type="ChEBI" id="CHEBI:15378"/>
        <dbReference type="ChEBI" id="CHEBI:29999"/>
        <dbReference type="ChEBI" id="CHEBI:30616"/>
        <dbReference type="ChEBI" id="CHEBI:83421"/>
        <dbReference type="ChEBI" id="CHEBI:456216"/>
        <dbReference type="EC" id="2.7.12.1"/>
    </reaction>
</comment>
<keyword evidence="6" id="KW-0597">Phosphoprotein</keyword>
<evidence type="ECO:0000256" key="18">
    <source>
        <dbReference type="PROSITE-ProRule" id="PRU10141"/>
    </source>
</evidence>
<dbReference type="GO" id="GO:0004712">
    <property type="term" value="F:protein serine/threonine/tyrosine kinase activity"/>
    <property type="evidence" value="ECO:0007669"/>
    <property type="project" value="UniProtKB-EC"/>
</dbReference>
<evidence type="ECO:0000256" key="11">
    <source>
        <dbReference type="ARBA" id="ARBA00022840"/>
    </source>
</evidence>
<dbReference type="GO" id="GO:0005737">
    <property type="term" value="C:cytoplasm"/>
    <property type="evidence" value="ECO:0007669"/>
    <property type="project" value="TreeGrafter"/>
</dbReference>
<evidence type="ECO:0000256" key="12">
    <source>
        <dbReference type="ARBA" id="ARBA00022842"/>
    </source>
</evidence>
<dbReference type="FunFam" id="1.10.510.10:FF:000202">
    <property type="entry name" value="Dual specificity testis-specific protein kinase 2"/>
    <property type="match status" value="1"/>
</dbReference>
<dbReference type="AlphaFoldDB" id="A0A9P0CWQ7"/>
<dbReference type="InterPro" id="IPR001245">
    <property type="entry name" value="Ser-Thr/Tyr_kinase_cat_dom"/>
</dbReference>
<comment type="cofactor">
    <cofactor evidence="1">
        <name>Mn(2+)</name>
        <dbReference type="ChEBI" id="CHEBI:29035"/>
    </cofactor>
</comment>
<organism evidence="20 21">
    <name type="scientific">Psylliodes chrysocephalus</name>
    <dbReference type="NCBI Taxonomy" id="3402493"/>
    <lineage>
        <taxon>Eukaryota</taxon>
        <taxon>Metazoa</taxon>
        <taxon>Ecdysozoa</taxon>
        <taxon>Arthropoda</taxon>
        <taxon>Hexapoda</taxon>
        <taxon>Insecta</taxon>
        <taxon>Pterygota</taxon>
        <taxon>Neoptera</taxon>
        <taxon>Endopterygota</taxon>
        <taxon>Coleoptera</taxon>
        <taxon>Polyphaga</taxon>
        <taxon>Cucujiformia</taxon>
        <taxon>Chrysomeloidea</taxon>
        <taxon>Chrysomelidae</taxon>
        <taxon>Galerucinae</taxon>
        <taxon>Alticini</taxon>
        <taxon>Psylliodes</taxon>
    </lineage>
</organism>
<keyword evidence="11 18" id="KW-0067">ATP-binding</keyword>
<dbReference type="GO" id="GO:0046872">
    <property type="term" value="F:metal ion binding"/>
    <property type="evidence" value="ECO:0007669"/>
    <property type="project" value="UniProtKB-KW"/>
</dbReference>
<keyword evidence="8" id="KW-0479">Metal-binding</keyword>
<dbReference type="SUPFAM" id="SSF56112">
    <property type="entry name" value="Protein kinase-like (PK-like)"/>
    <property type="match status" value="1"/>
</dbReference>
<dbReference type="EC" id="2.7.12.1" evidence="4"/>
<name>A0A9P0CWQ7_9CUCU</name>
<evidence type="ECO:0000256" key="1">
    <source>
        <dbReference type="ARBA" id="ARBA00001936"/>
    </source>
</evidence>
<keyword evidence="13" id="KW-0829">Tyrosine-protein kinase</keyword>
<dbReference type="PANTHER" id="PTHR46485">
    <property type="entry name" value="LIM DOMAIN KINASE 1"/>
    <property type="match status" value="1"/>
</dbReference>
<keyword evidence="21" id="KW-1185">Reference proteome</keyword>
<dbReference type="InterPro" id="IPR011009">
    <property type="entry name" value="Kinase-like_dom_sf"/>
</dbReference>
<proteinExistence type="inferred from homology"/>
<dbReference type="Gene3D" id="1.10.510.10">
    <property type="entry name" value="Transferase(Phosphotransferase) domain 1"/>
    <property type="match status" value="1"/>
</dbReference>
<dbReference type="GO" id="GO:0004713">
    <property type="term" value="F:protein tyrosine kinase activity"/>
    <property type="evidence" value="ECO:0007669"/>
    <property type="project" value="UniProtKB-KW"/>
</dbReference>
<dbReference type="PROSITE" id="PS50011">
    <property type="entry name" value="PROTEIN_KINASE_DOM"/>
    <property type="match status" value="1"/>
</dbReference>
<evidence type="ECO:0000256" key="6">
    <source>
        <dbReference type="ARBA" id="ARBA00022553"/>
    </source>
</evidence>